<keyword evidence="2" id="KW-0333">Golgi apparatus</keyword>
<feature type="domain" description="GRIP" evidence="5">
    <location>
        <begin position="188"/>
        <end position="239"/>
    </location>
</feature>
<gene>
    <name evidence="6" type="ORF">A3770_05p40080</name>
</gene>
<keyword evidence="3 4" id="KW-0175">Coiled coil</keyword>
<evidence type="ECO:0000256" key="3">
    <source>
        <dbReference type="ARBA" id="ARBA00023054"/>
    </source>
</evidence>
<dbReference type="PANTHER" id="PTHR18921:SF2">
    <property type="entry name" value="THYROID RECEPTOR-INTERACTING PROTEIN 11"/>
    <property type="match status" value="1"/>
</dbReference>
<evidence type="ECO:0000256" key="1">
    <source>
        <dbReference type="ARBA" id="ARBA00004555"/>
    </source>
</evidence>
<dbReference type="GO" id="GO:0005794">
    <property type="term" value="C:Golgi apparatus"/>
    <property type="evidence" value="ECO:0007669"/>
    <property type="project" value="UniProtKB-SubCell"/>
</dbReference>
<dbReference type="OrthoDB" id="71227at2759"/>
<dbReference type="EMBL" id="CP031038">
    <property type="protein sequence ID" value="QDZ21490.1"/>
    <property type="molecule type" value="Genomic_DNA"/>
</dbReference>
<evidence type="ECO:0000313" key="7">
    <source>
        <dbReference type="Proteomes" id="UP000316726"/>
    </source>
</evidence>
<proteinExistence type="predicted"/>
<protein>
    <recommendedName>
        <fullName evidence="5">GRIP domain-containing protein</fullName>
    </recommendedName>
</protein>
<dbReference type="InterPro" id="IPR000237">
    <property type="entry name" value="GRIP_dom"/>
</dbReference>
<dbReference type="GO" id="GO:0031267">
    <property type="term" value="F:small GTPase binding"/>
    <property type="evidence" value="ECO:0007669"/>
    <property type="project" value="TreeGrafter"/>
</dbReference>
<feature type="coiled-coil region" evidence="4">
    <location>
        <begin position="19"/>
        <end position="46"/>
    </location>
</feature>
<evidence type="ECO:0000259" key="5">
    <source>
        <dbReference type="PROSITE" id="PS50913"/>
    </source>
</evidence>
<reference evidence="6 7" key="1">
    <citation type="submission" date="2018-07" db="EMBL/GenBank/DDBJ databases">
        <title>The complete nuclear genome of the prasinophyte Chloropicon primus (CCMP1205).</title>
        <authorList>
            <person name="Pombert J.-F."/>
            <person name="Otis C."/>
            <person name="Turmel M."/>
            <person name="Lemieux C."/>
        </authorList>
    </citation>
    <scope>NUCLEOTIDE SEQUENCE [LARGE SCALE GENOMIC DNA]</scope>
    <source>
        <strain evidence="6 7">CCMP1205</strain>
    </source>
</reference>
<evidence type="ECO:0000256" key="4">
    <source>
        <dbReference type="SAM" id="Coils"/>
    </source>
</evidence>
<dbReference type="Proteomes" id="UP000316726">
    <property type="component" value="Chromosome 5"/>
</dbReference>
<evidence type="ECO:0000256" key="2">
    <source>
        <dbReference type="ARBA" id="ARBA00023034"/>
    </source>
</evidence>
<dbReference type="GO" id="GO:0006888">
    <property type="term" value="P:endoplasmic reticulum to Golgi vesicle-mediated transport"/>
    <property type="evidence" value="ECO:0007669"/>
    <property type="project" value="TreeGrafter"/>
</dbReference>
<organism evidence="6 7">
    <name type="scientific">Chloropicon primus</name>
    <dbReference type="NCBI Taxonomy" id="1764295"/>
    <lineage>
        <taxon>Eukaryota</taxon>
        <taxon>Viridiplantae</taxon>
        <taxon>Chlorophyta</taxon>
        <taxon>Chloropicophyceae</taxon>
        <taxon>Chloropicales</taxon>
        <taxon>Chloropicaceae</taxon>
        <taxon>Chloropicon</taxon>
    </lineage>
</organism>
<dbReference type="AlphaFoldDB" id="A0A5B8MQ31"/>
<keyword evidence="7" id="KW-1185">Reference proteome</keyword>
<dbReference type="PROSITE" id="PS50913">
    <property type="entry name" value="GRIP"/>
    <property type="match status" value="1"/>
</dbReference>
<name>A0A5B8MQ31_9CHLO</name>
<accession>A0A5B8MQ31</accession>
<comment type="subcellular location">
    <subcellularLocation>
        <location evidence="1">Golgi apparatus</location>
    </subcellularLocation>
</comment>
<dbReference type="GO" id="GO:0007030">
    <property type="term" value="P:Golgi organization"/>
    <property type="evidence" value="ECO:0007669"/>
    <property type="project" value="TreeGrafter"/>
</dbReference>
<feature type="coiled-coil region" evidence="4">
    <location>
        <begin position="114"/>
        <end position="162"/>
    </location>
</feature>
<sequence length="305" mass="33588">MSLRETTWKNLVAEKEAVISSLSSQLASQTSQLADLRQRLLDLQDDQDDQIATHLEESLSSLAEKDLLVDSLRSDLLAMKASVDSKSYEILNLQAALGQLTADSEMCGKYRSEIQKLESRVAGLVADLKAAAEERASSADSSEALRREAERAREGKEAMFQESIGLKQENMKLRQALQECLEQIKGSNSSQDEDHQIDRRIVVKLLTTYLEKGRKWEVMEVMGGILGFTDEEKAKIHQLATKGVLGTVANVPISIVKAPLSMAGNAIGQAKVPESESSLGELWIQFLSDSIDDPLSPTKRSTTPR</sequence>
<dbReference type="PANTHER" id="PTHR18921">
    <property type="entry name" value="MYOSIN HEAVY CHAIN - RELATED"/>
    <property type="match status" value="1"/>
</dbReference>
<evidence type="ECO:0000313" key="6">
    <source>
        <dbReference type="EMBL" id="QDZ21490.1"/>
    </source>
</evidence>